<proteinExistence type="predicted"/>
<dbReference type="EMBL" id="LLXJ01003233">
    <property type="protein sequence ID" value="PKB97384.1"/>
    <property type="molecule type" value="Genomic_DNA"/>
</dbReference>
<dbReference type="VEuPathDB" id="FungiDB:FUN_000185"/>
<sequence>MSTFTSSSCNHLVPATNGKRNAEEDKEYNNRAKKQWQQGNKKFPRLPGDDGDMDAYNRECYKYLYSFILEDKQFKQYLINGNPVIGKTFFGKLMLIMLLKKDKKVLLDYETVTKKGPSGS</sequence>
<reference evidence="2 3" key="2">
    <citation type="submission" date="2017-09" db="EMBL/GenBank/DDBJ databases">
        <title>Extensive intraspecific genome diversity in a model arbuscular mycorrhizal fungus.</title>
        <authorList>
            <person name="Chen E.C."/>
            <person name="Morin E."/>
            <person name="Beaudet D."/>
            <person name="Noel J."/>
            <person name="Ndikumana S."/>
            <person name="Charron P."/>
            <person name="St-Onge C."/>
            <person name="Giorgi J."/>
            <person name="Grigoriev I.V."/>
            <person name="Roux C."/>
            <person name="Martin F.M."/>
            <person name="Corradi N."/>
        </authorList>
    </citation>
    <scope>NUCLEOTIDE SEQUENCE [LARGE SCALE GENOMIC DNA]</scope>
    <source>
        <strain evidence="2 3">A5</strain>
    </source>
</reference>
<comment type="caution">
    <text evidence="2">The sequence shown here is derived from an EMBL/GenBank/DDBJ whole genome shotgun (WGS) entry which is preliminary data.</text>
</comment>
<evidence type="ECO:0000256" key="1">
    <source>
        <dbReference type="SAM" id="MobiDB-lite"/>
    </source>
</evidence>
<feature type="compositionally biased region" description="Basic and acidic residues" evidence="1">
    <location>
        <begin position="20"/>
        <end position="30"/>
    </location>
</feature>
<feature type="region of interest" description="Disordered" evidence="1">
    <location>
        <begin position="1"/>
        <end position="50"/>
    </location>
</feature>
<organism evidence="2 3">
    <name type="scientific">Rhizophagus irregularis</name>
    <dbReference type="NCBI Taxonomy" id="588596"/>
    <lineage>
        <taxon>Eukaryota</taxon>
        <taxon>Fungi</taxon>
        <taxon>Fungi incertae sedis</taxon>
        <taxon>Mucoromycota</taxon>
        <taxon>Glomeromycotina</taxon>
        <taxon>Glomeromycetes</taxon>
        <taxon>Glomerales</taxon>
        <taxon>Glomeraceae</taxon>
        <taxon>Rhizophagus</taxon>
    </lineage>
</organism>
<gene>
    <name evidence="2" type="ORF">RhiirA5_433251</name>
</gene>
<feature type="compositionally biased region" description="Polar residues" evidence="1">
    <location>
        <begin position="1"/>
        <end position="10"/>
    </location>
</feature>
<dbReference type="Proteomes" id="UP000232722">
    <property type="component" value="Unassembled WGS sequence"/>
</dbReference>
<evidence type="ECO:0000313" key="3">
    <source>
        <dbReference type="Proteomes" id="UP000232722"/>
    </source>
</evidence>
<protein>
    <submittedName>
        <fullName evidence="2">Uncharacterized protein</fullName>
    </submittedName>
</protein>
<dbReference type="AlphaFoldDB" id="A0A2I1FG14"/>
<accession>A0A2I1FG14</accession>
<name>A0A2I1FG14_9GLOM</name>
<evidence type="ECO:0000313" key="2">
    <source>
        <dbReference type="EMBL" id="PKB97384.1"/>
    </source>
</evidence>
<reference evidence="2 3" key="1">
    <citation type="submission" date="2016-04" db="EMBL/GenBank/DDBJ databases">
        <title>Genome analyses suggest a sexual origin of heterokaryosis in a supposedly ancient asexual fungus.</title>
        <authorList>
            <person name="Ropars J."/>
            <person name="Sedzielewska K."/>
            <person name="Noel J."/>
            <person name="Charron P."/>
            <person name="Farinelli L."/>
            <person name="Marton T."/>
            <person name="Kruger M."/>
            <person name="Pelin A."/>
            <person name="Brachmann A."/>
            <person name="Corradi N."/>
        </authorList>
    </citation>
    <scope>NUCLEOTIDE SEQUENCE [LARGE SCALE GENOMIC DNA]</scope>
    <source>
        <strain evidence="2 3">A5</strain>
    </source>
</reference>